<dbReference type="PANTHER" id="PTHR21581">
    <property type="entry name" value="D-ALANYL-D-ALANINE CARBOXYPEPTIDASE"/>
    <property type="match status" value="1"/>
</dbReference>
<dbReference type="GO" id="GO:0008360">
    <property type="term" value="P:regulation of cell shape"/>
    <property type="evidence" value="ECO:0007669"/>
    <property type="project" value="UniProtKB-KW"/>
</dbReference>
<keyword evidence="12" id="KW-0645">Protease</keyword>
<keyword evidence="2 10" id="KW-0732">Signal</keyword>
<evidence type="ECO:0000256" key="6">
    <source>
        <dbReference type="ARBA" id="ARBA00023316"/>
    </source>
</evidence>
<dbReference type="InterPro" id="IPR012338">
    <property type="entry name" value="Beta-lactam/transpept-like"/>
</dbReference>
<keyword evidence="4" id="KW-0133">Cell shape</keyword>
<evidence type="ECO:0000256" key="4">
    <source>
        <dbReference type="ARBA" id="ARBA00022960"/>
    </source>
</evidence>
<feature type="domain" description="Peptidase S11 D-alanyl-D-alanine carboxypeptidase A N-terminal" evidence="11">
    <location>
        <begin position="125"/>
        <end position="350"/>
    </location>
</feature>
<dbReference type="InterPro" id="IPR018044">
    <property type="entry name" value="Peptidase_S11"/>
</dbReference>
<keyword evidence="6" id="KW-0961">Cell wall biogenesis/degradation</keyword>
<evidence type="ECO:0000256" key="1">
    <source>
        <dbReference type="ARBA" id="ARBA00007164"/>
    </source>
</evidence>
<feature type="signal peptide" evidence="10">
    <location>
        <begin position="1"/>
        <end position="24"/>
    </location>
</feature>
<evidence type="ECO:0000313" key="13">
    <source>
        <dbReference type="Proteomes" id="UP001156215"/>
    </source>
</evidence>
<accession>A0A9E9P3U4</accession>
<evidence type="ECO:0000256" key="10">
    <source>
        <dbReference type="SAM" id="SignalP"/>
    </source>
</evidence>
<dbReference type="GO" id="GO:0009002">
    <property type="term" value="F:serine-type D-Ala-D-Ala carboxypeptidase activity"/>
    <property type="evidence" value="ECO:0007669"/>
    <property type="project" value="InterPro"/>
</dbReference>
<evidence type="ECO:0000256" key="7">
    <source>
        <dbReference type="PIRSR" id="PIRSR618044-1"/>
    </source>
</evidence>
<feature type="binding site" evidence="8">
    <location>
        <position position="320"/>
    </location>
    <ligand>
        <name>substrate</name>
    </ligand>
</feature>
<comment type="similarity">
    <text evidence="1 9">Belongs to the peptidase S11 family.</text>
</comment>
<feature type="chain" id="PRO_5038848378" evidence="10">
    <location>
        <begin position="25"/>
        <end position="379"/>
    </location>
</feature>
<evidence type="ECO:0000256" key="9">
    <source>
        <dbReference type="RuleBase" id="RU004016"/>
    </source>
</evidence>
<dbReference type="GO" id="GO:0071555">
    <property type="term" value="P:cell wall organization"/>
    <property type="evidence" value="ECO:0007669"/>
    <property type="project" value="UniProtKB-KW"/>
</dbReference>
<evidence type="ECO:0000256" key="2">
    <source>
        <dbReference type="ARBA" id="ARBA00022729"/>
    </source>
</evidence>
<evidence type="ECO:0000256" key="3">
    <source>
        <dbReference type="ARBA" id="ARBA00022801"/>
    </source>
</evidence>
<dbReference type="RefSeq" id="WP_269309646.1">
    <property type="nucleotide sequence ID" value="NZ_CP098242.1"/>
</dbReference>
<dbReference type="SUPFAM" id="SSF56601">
    <property type="entry name" value="beta-lactamase/transpeptidase-like"/>
    <property type="match status" value="1"/>
</dbReference>
<proteinExistence type="inferred from homology"/>
<keyword evidence="3" id="KW-0378">Hydrolase</keyword>
<keyword evidence="12" id="KW-0121">Carboxypeptidase</keyword>
<reference evidence="12" key="1">
    <citation type="journal article" date="2022" name="Front. Microbiol.">
        <title>New perspectives on an old grouping: The genomic and phenotypic variability of Oxalobacter formigenes and the implications for calcium oxalate stone prevention.</title>
        <authorList>
            <person name="Chmiel J.A."/>
            <person name="Carr C."/>
            <person name="Stuivenberg G.A."/>
            <person name="Venema R."/>
            <person name="Chanyi R.M."/>
            <person name="Al K.F."/>
            <person name="Giguere D."/>
            <person name="Say H."/>
            <person name="Akouris P.P."/>
            <person name="Dominguez Romero S.A."/>
            <person name="Kwong A."/>
            <person name="Tai V."/>
            <person name="Koval S.F."/>
            <person name="Razvi H."/>
            <person name="Bjazevic J."/>
            <person name="Burton J.P."/>
        </authorList>
    </citation>
    <scope>NUCLEOTIDE SEQUENCE</scope>
    <source>
        <strain evidence="12">WoOx3</strain>
    </source>
</reference>
<dbReference type="Gene3D" id="3.40.710.10">
    <property type="entry name" value="DD-peptidase/beta-lactamase superfamily"/>
    <property type="match status" value="1"/>
</dbReference>
<evidence type="ECO:0000256" key="8">
    <source>
        <dbReference type="PIRSR" id="PIRSR618044-2"/>
    </source>
</evidence>
<dbReference type="EMBL" id="CP098242">
    <property type="protein sequence ID" value="WAW10620.1"/>
    <property type="molecule type" value="Genomic_DNA"/>
</dbReference>
<dbReference type="PANTHER" id="PTHR21581:SF26">
    <property type="entry name" value="D-ALANYL-D-ALANINE ENDOPEPTIDASE"/>
    <property type="match status" value="1"/>
</dbReference>
<dbReference type="InterPro" id="IPR001967">
    <property type="entry name" value="Peptidase_S11_N"/>
</dbReference>
<sequence length="379" mass="40950">MRKLKVGLASFLVLFALGGMSVHAAPKKPATSKKTTTKKTTTVAKKKGKASVNNRVYATRSASGQIVVDRRVTATRQLLAQDQGHTLVNYQRGSAKLAPIMFPEFTPPSSRTTFSVAQQAGLDKTADPLSLSSSAAYVLDQSTLGVLFQKNANVALPMASITKLMTGLVVVESMQDMSEVIEITKDDASRAISSRLKVGTKTTRGNLLHLALMSSENRAAAALGRNYPGGYPAFIAAMNIKARVLGMSHTHYVDTTGLSSNNIASAQDLAKLVMAAAQYPILRQFSTDTGYVINDGIQPVHYANTNRLVHNPNMNIELQKTGFISAAGNCLVMQAIIEERPIVMVFLDAKGKDSRIADVMKIRNWIQRSNTIAENKPQV</sequence>
<keyword evidence="13" id="KW-1185">Reference proteome</keyword>
<gene>
    <name evidence="12" type="ORF">NB640_02875</name>
</gene>
<dbReference type="Pfam" id="PF00768">
    <property type="entry name" value="Peptidase_S11"/>
    <property type="match status" value="1"/>
</dbReference>
<organism evidence="12 13">
    <name type="scientific">Oxalobacter vibrioformis</name>
    <dbReference type="NCBI Taxonomy" id="933080"/>
    <lineage>
        <taxon>Bacteria</taxon>
        <taxon>Pseudomonadati</taxon>
        <taxon>Pseudomonadota</taxon>
        <taxon>Betaproteobacteria</taxon>
        <taxon>Burkholderiales</taxon>
        <taxon>Oxalobacteraceae</taxon>
        <taxon>Oxalobacter</taxon>
    </lineage>
</organism>
<evidence type="ECO:0000256" key="5">
    <source>
        <dbReference type="ARBA" id="ARBA00022984"/>
    </source>
</evidence>
<feature type="active site" description="Acyl-ester intermediate" evidence="7">
    <location>
        <position position="160"/>
    </location>
</feature>
<dbReference type="KEGG" id="ovb:NB640_02875"/>
<name>A0A9E9P3U4_9BURK</name>
<dbReference type="Proteomes" id="UP001156215">
    <property type="component" value="Chromosome"/>
</dbReference>
<dbReference type="GO" id="GO:0006508">
    <property type="term" value="P:proteolysis"/>
    <property type="evidence" value="ECO:0007669"/>
    <property type="project" value="InterPro"/>
</dbReference>
<dbReference type="PRINTS" id="PR00725">
    <property type="entry name" value="DADACBPTASE1"/>
</dbReference>
<keyword evidence="5" id="KW-0573">Peptidoglycan synthesis</keyword>
<feature type="active site" description="Proton acceptor" evidence="7">
    <location>
        <position position="163"/>
    </location>
</feature>
<protein>
    <submittedName>
        <fullName evidence="12">D-alanyl-D-alanine carboxypeptidase</fullName>
    </submittedName>
</protein>
<feature type="active site" evidence="7">
    <location>
        <position position="215"/>
    </location>
</feature>
<evidence type="ECO:0000313" key="12">
    <source>
        <dbReference type="EMBL" id="WAW10620.1"/>
    </source>
</evidence>
<dbReference type="AlphaFoldDB" id="A0A9E9P3U4"/>
<dbReference type="GO" id="GO:0009252">
    <property type="term" value="P:peptidoglycan biosynthetic process"/>
    <property type="evidence" value="ECO:0007669"/>
    <property type="project" value="UniProtKB-KW"/>
</dbReference>
<evidence type="ECO:0000259" key="11">
    <source>
        <dbReference type="Pfam" id="PF00768"/>
    </source>
</evidence>